<evidence type="ECO:0000256" key="1">
    <source>
        <dbReference type="SAM" id="Phobius"/>
    </source>
</evidence>
<dbReference type="InterPro" id="IPR005530">
    <property type="entry name" value="SPW"/>
</dbReference>
<accession>A0A929PWC0</accession>
<dbReference type="AlphaFoldDB" id="A0A929PWC0"/>
<dbReference type="RefSeq" id="WP_194110408.1">
    <property type="nucleotide sequence ID" value="NZ_JADFFL010000002.1"/>
</dbReference>
<reference evidence="3" key="1">
    <citation type="submission" date="2020-10" db="EMBL/GenBank/DDBJ databases">
        <title>Mucilaginibacter mali sp. nov., isolated from rhizosphere soil of apple orchard.</title>
        <authorList>
            <person name="Lee J.-S."/>
            <person name="Kim H.S."/>
            <person name="Kim J.-S."/>
        </authorList>
    </citation>
    <scope>NUCLEOTIDE SEQUENCE</scope>
    <source>
        <strain evidence="3">KCTC 22746</strain>
    </source>
</reference>
<comment type="caution">
    <text evidence="3">The sequence shown here is derived from an EMBL/GenBank/DDBJ whole genome shotgun (WGS) entry which is preliminary data.</text>
</comment>
<keyword evidence="4" id="KW-1185">Reference proteome</keyword>
<evidence type="ECO:0000313" key="4">
    <source>
        <dbReference type="Proteomes" id="UP000622475"/>
    </source>
</evidence>
<proteinExistence type="predicted"/>
<sequence length="142" mass="15762">MKPFISTTFFGYTTYLLALVSMTSPWLFGFVHPGGAALFFPLIFGWFCLIMAIFSKSKAGMVGVFPIQMHCALLSIVGFVIMMSPFLYDFEGRVFIPHVIIGATTLFFALFTKTSPMTCPPSEMFTAGSLQSKDSLETRLTH</sequence>
<name>A0A929PWC0_9SPHI</name>
<feature type="domain" description="SPW repeat-containing integral membrane" evidence="2">
    <location>
        <begin position="13"/>
        <end position="110"/>
    </location>
</feature>
<dbReference type="Pfam" id="PF03779">
    <property type="entry name" value="SPW"/>
    <property type="match status" value="1"/>
</dbReference>
<evidence type="ECO:0000313" key="3">
    <source>
        <dbReference type="EMBL" id="MBE9661205.1"/>
    </source>
</evidence>
<feature type="transmembrane region" description="Helical" evidence="1">
    <location>
        <begin position="94"/>
        <end position="112"/>
    </location>
</feature>
<dbReference type="EMBL" id="JADFFL010000002">
    <property type="protein sequence ID" value="MBE9661205.1"/>
    <property type="molecule type" value="Genomic_DNA"/>
</dbReference>
<dbReference type="Proteomes" id="UP000622475">
    <property type="component" value="Unassembled WGS sequence"/>
</dbReference>
<feature type="transmembrane region" description="Helical" evidence="1">
    <location>
        <begin position="9"/>
        <end position="28"/>
    </location>
</feature>
<keyword evidence="1" id="KW-0812">Transmembrane</keyword>
<organism evidence="3 4">
    <name type="scientific">Mucilaginibacter myungsuensis</name>
    <dbReference type="NCBI Taxonomy" id="649104"/>
    <lineage>
        <taxon>Bacteria</taxon>
        <taxon>Pseudomonadati</taxon>
        <taxon>Bacteroidota</taxon>
        <taxon>Sphingobacteriia</taxon>
        <taxon>Sphingobacteriales</taxon>
        <taxon>Sphingobacteriaceae</taxon>
        <taxon>Mucilaginibacter</taxon>
    </lineage>
</organism>
<feature type="transmembrane region" description="Helical" evidence="1">
    <location>
        <begin position="34"/>
        <end position="55"/>
    </location>
</feature>
<feature type="transmembrane region" description="Helical" evidence="1">
    <location>
        <begin position="67"/>
        <end position="88"/>
    </location>
</feature>
<protein>
    <recommendedName>
        <fullName evidence="2">SPW repeat-containing integral membrane domain-containing protein</fullName>
    </recommendedName>
</protein>
<keyword evidence="1" id="KW-1133">Transmembrane helix</keyword>
<gene>
    <name evidence="3" type="ORF">IRJ16_04860</name>
</gene>
<keyword evidence="1" id="KW-0472">Membrane</keyword>
<evidence type="ECO:0000259" key="2">
    <source>
        <dbReference type="Pfam" id="PF03779"/>
    </source>
</evidence>